<reference evidence="7" key="1">
    <citation type="submission" date="2014-11" db="EMBL/GenBank/DDBJ databases">
        <authorList>
            <person name="Geib S."/>
        </authorList>
    </citation>
    <scope>NUCLEOTIDE SEQUENCE</scope>
</reference>
<dbReference type="EMBL" id="GBXI01006086">
    <property type="protein sequence ID" value="JAD08206.1"/>
    <property type="molecule type" value="Transcribed_RNA"/>
</dbReference>
<evidence type="ECO:0000256" key="1">
    <source>
        <dbReference type="ARBA" id="ARBA00004613"/>
    </source>
</evidence>
<feature type="compositionally biased region" description="Low complexity" evidence="4">
    <location>
        <begin position="788"/>
        <end position="846"/>
    </location>
</feature>
<feature type="compositionally biased region" description="Low complexity" evidence="4">
    <location>
        <begin position="566"/>
        <end position="602"/>
    </location>
</feature>
<feature type="domain" description="VWFC" evidence="6">
    <location>
        <begin position="237"/>
        <end position="298"/>
    </location>
</feature>
<feature type="compositionally biased region" description="Polar residues" evidence="4">
    <location>
        <begin position="1319"/>
        <end position="1344"/>
    </location>
</feature>
<keyword evidence="3 5" id="KW-0732">Signal</keyword>
<dbReference type="InterPro" id="IPR052424">
    <property type="entry name" value="Kielin_Chordin-BMP_Reg"/>
</dbReference>
<feature type="chain" id="PRO_5001994611" description="VWFC domain-containing protein" evidence="5">
    <location>
        <begin position="24"/>
        <end position="1516"/>
    </location>
</feature>
<feature type="compositionally biased region" description="Polar residues" evidence="4">
    <location>
        <begin position="1288"/>
        <end position="1299"/>
    </location>
</feature>
<feature type="compositionally biased region" description="Polar residues" evidence="4">
    <location>
        <begin position="474"/>
        <end position="486"/>
    </location>
</feature>
<evidence type="ECO:0000256" key="2">
    <source>
        <dbReference type="ARBA" id="ARBA00022525"/>
    </source>
</evidence>
<feature type="region of interest" description="Disordered" evidence="4">
    <location>
        <begin position="785"/>
        <end position="848"/>
    </location>
</feature>
<feature type="region of interest" description="Disordered" evidence="4">
    <location>
        <begin position="694"/>
        <end position="737"/>
    </location>
</feature>
<dbReference type="Gene3D" id="6.20.200.20">
    <property type="match status" value="1"/>
</dbReference>
<evidence type="ECO:0000259" key="6">
    <source>
        <dbReference type="SMART" id="SM00214"/>
    </source>
</evidence>
<protein>
    <recommendedName>
        <fullName evidence="6">VWFC domain-containing protein</fullName>
    </recommendedName>
</protein>
<accession>A0A0A1XB48</accession>
<feature type="compositionally biased region" description="Low complexity" evidence="4">
    <location>
        <begin position="694"/>
        <end position="708"/>
    </location>
</feature>
<gene>
    <name evidence="7" type="ORF">g.54218</name>
</gene>
<sequence length="1516" mass="164658">MLWRSIGAALLTLLCLWPAQLDAFVAQSMGCHHNGTWYADRSLVPSVEKCLTCQCQRKTLVCRLKVCPEMPMPPPRGCIVVQQRNACCPYLSCARLDAFYKIPATRRIIAYLDHYERESIDRVVNDNMLQRRSDDSEVDMYVCVKNGTVYKSGSAMSSSNLCTYCYCIGGTEKCVKPKCMLPVEGCKPIFVDSTCCPVRYDCTSKPSGKSSQEVRYRKTSNKHYLRMSQRLQRNRGCTVNKQFYVEGQKMRSDPDKPCDICFCIRGTRRCAPKKCSPALKNCIPVVPKGQCCPSSYDCGSQRAQSSRQFNLFSLLFGKEDEVNGNDTKKIPAEYPPDRHPSVTVTHNQNILEKNDEKSILDTIREGLEIIDGNNDEVIAQNIDKLAAPTKVVTESQISTQSTAPENAATEVSFLDLLLGNDEDELPTRVTEEDTPELKTTTGYDGLSWVDILLGPDEDEQKQTSSTAGDRMGISETTTNYRNSLSGTSIDRIDQDFEDYSGSGEIIVGESQSGESSEGPLEEYAALHKHGINKETLATLQKPTLNTSTASNVVKSPEQTVAKTEANRAAESTTAATTTSFATKTPQPTVPVKKTTPTSKTTQRPAIKTSVKPTQSTIRPTLKPSQKPVELKFKPKSTQRPTEKLHKTTTARPLNITQVELENTTEKKKNGLLTALLDGLSDMLNSESVFNATQNKVSSKNTSTTSTTTKRPKDQIVLPTPKPKPMPSFKPLPTGKPSHIRINSKIANLTVTPEVVKTSIAPNVTAFKPLPEQTFKSPVVLASTQAPATTTTTSHTSTSVTSTTTPKTTTTERPTSTTGSTTTMTTTTTSTTTTSSTTSTVPPSSSVKPVLINTNPTILESDPFDANAEPTLPPSLPNLKIIPFLPTDAVKADRTKPLYDYYHSNAPTAKIDYDQYDEGSIYPAITEPHFPNYPDIVDGSKAEYIYKFNVEGPSPPVMSSTAGKSDGSSGSAAAFVKYDFVGAPEEHKGFSPPTETEGGFVPKDPLGLSDANEQVDALPYVEPSYQVTKHLIDITTSEPLRDNTTKVIEITTPDPFKDVIRTEQPPDLTSLIEDKDNILVQKPIQLQPPKLFVDPENLSQSVIHITTAVPQLANALDDEQPLPTTFEESSIAQKDSRQPNEDHKNTIASFLDILLGGEPDLAQAHIANNLNASSSTVPPFKTLPQASLELLPDLATTSTTVKPKRVTPTTAKVPTKPTATNITKRITSTVKTNAIASTKLNGTVSTANNNTKTKPKPKTPASHKSNAGTTSTSIAAKISSTTRPKSTRPKSGSTRRQTTKAPIAVAVSQKRMNGTMALRNPNNSVTTSAPPTTNTHSMPHTNKPLQRSPFDTLPFMDTSFEVKRTTERPFVVGQHADGDLSGLLQYKNSLNQYEGLEPARGSSQQSASSFSGSVTEPMITSTTTATSVPLVQRNIEQIISAAASAPHALDAPTAANPLEVQHTASNSLIDATGALKLAGCNIYGRMYRVGRIILELSSPCLECKCTEVGVKCGQLDC</sequence>
<feature type="compositionally biased region" description="Low complexity" evidence="4">
    <location>
        <begin position="1268"/>
        <end position="1281"/>
    </location>
</feature>
<organism evidence="7">
    <name type="scientific">Zeugodacus cucurbitae</name>
    <name type="common">Melon fruit fly</name>
    <name type="synonym">Bactrocera cucurbitae</name>
    <dbReference type="NCBI Taxonomy" id="28588"/>
    <lineage>
        <taxon>Eukaryota</taxon>
        <taxon>Metazoa</taxon>
        <taxon>Ecdysozoa</taxon>
        <taxon>Arthropoda</taxon>
        <taxon>Hexapoda</taxon>
        <taxon>Insecta</taxon>
        <taxon>Pterygota</taxon>
        <taxon>Neoptera</taxon>
        <taxon>Endopterygota</taxon>
        <taxon>Diptera</taxon>
        <taxon>Brachycera</taxon>
        <taxon>Muscomorpha</taxon>
        <taxon>Tephritoidea</taxon>
        <taxon>Tephritidae</taxon>
        <taxon>Zeugodacus</taxon>
        <taxon>Zeugodacus</taxon>
    </lineage>
</organism>
<feature type="domain" description="VWFC" evidence="6">
    <location>
        <begin position="31"/>
        <end position="93"/>
    </location>
</feature>
<feature type="compositionally biased region" description="Pro residues" evidence="4">
    <location>
        <begin position="719"/>
        <end position="729"/>
    </location>
</feature>
<evidence type="ECO:0000256" key="4">
    <source>
        <dbReference type="SAM" id="MobiDB-lite"/>
    </source>
</evidence>
<dbReference type="GO" id="GO:0005576">
    <property type="term" value="C:extracellular region"/>
    <property type="evidence" value="ECO:0007669"/>
    <property type="project" value="UniProtKB-SubCell"/>
</dbReference>
<feature type="region of interest" description="Disordered" evidence="4">
    <location>
        <begin position="547"/>
        <end position="626"/>
    </location>
</feature>
<dbReference type="InterPro" id="IPR001007">
    <property type="entry name" value="VWF_dom"/>
</dbReference>
<comment type="subcellular location">
    <subcellularLocation>
        <location evidence="1">Secreted</location>
    </subcellularLocation>
</comment>
<proteinExistence type="predicted"/>
<evidence type="ECO:0000256" key="5">
    <source>
        <dbReference type="SAM" id="SignalP"/>
    </source>
</evidence>
<keyword evidence="2" id="KW-0964">Secreted</keyword>
<feature type="domain" description="VWFC" evidence="6">
    <location>
        <begin position="143"/>
        <end position="202"/>
    </location>
</feature>
<feature type="region of interest" description="Disordered" evidence="4">
    <location>
        <begin position="1315"/>
        <end position="1349"/>
    </location>
</feature>
<dbReference type="SUPFAM" id="SSF57603">
    <property type="entry name" value="FnI-like domain"/>
    <property type="match status" value="3"/>
</dbReference>
<evidence type="ECO:0000256" key="3">
    <source>
        <dbReference type="ARBA" id="ARBA00022729"/>
    </source>
</evidence>
<feature type="region of interest" description="Disordered" evidence="4">
    <location>
        <begin position="1240"/>
        <end position="1300"/>
    </location>
</feature>
<feature type="compositionally biased region" description="Polar residues" evidence="4">
    <location>
        <begin position="547"/>
        <end position="561"/>
    </location>
</feature>
<name>A0A0A1XB48_ZEUCU</name>
<dbReference type="SMART" id="SM00214">
    <property type="entry name" value="VWC"/>
    <property type="match status" value="3"/>
</dbReference>
<feature type="signal peptide" evidence="5">
    <location>
        <begin position="1"/>
        <end position="23"/>
    </location>
</feature>
<dbReference type="PANTHER" id="PTHR46698:SF3">
    <property type="entry name" value="TENECTIN ISOFORM 1-RELATED"/>
    <property type="match status" value="1"/>
</dbReference>
<feature type="region of interest" description="Disordered" evidence="4">
    <location>
        <begin position="455"/>
        <end position="486"/>
    </location>
</feature>
<evidence type="ECO:0000313" key="7">
    <source>
        <dbReference type="EMBL" id="JAD08206.1"/>
    </source>
</evidence>
<reference evidence="7" key="2">
    <citation type="journal article" date="2015" name="Gigascience">
        <title>Reconstructing a comprehensive transcriptome assembly of a white-pupal translocated strain of the pest fruit fly Bactrocera cucurbitae.</title>
        <authorList>
            <person name="Sim S.B."/>
            <person name="Calla B."/>
            <person name="Hall B."/>
            <person name="DeRego T."/>
            <person name="Geib S.M."/>
        </authorList>
    </citation>
    <scope>NUCLEOTIDE SEQUENCE</scope>
</reference>
<dbReference type="PANTHER" id="PTHR46698">
    <property type="entry name" value="CROSSVEINLESS 2"/>
    <property type="match status" value="1"/>
</dbReference>